<evidence type="ECO:0000256" key="1">
    <source>
        <dbReference type="SAM" id="Phobius"/>
    </source>
</evidence>
<sequence length="173" mass="19370">MSREAPTEKHYVHRRAGHVMISYDKRLFVWGGYMELAHTHPYTLTTHSKCIYHSASDNLDNLTLSLTRSLRRALPLISLSLSSFLSRSAQPCLSTKLNQTLSSSFSLISRLASHSSVSSSSARSRFVASGPCHRFPIPSSSIVVSFVVLSFAFSVLFSHLAGLRLFYRLIHRL</sequence>
<dbReference type="Proteomes" id="UP000283509">
    <property type="component" value="Unassembled WGS sequence"/>
</dbReference>
<keyword evidence="1" id="KW-0472">Membrane</keyword>
<dbReference type="EMBL" id="QCYY01001137">
    <property type="protein sequence ID" value="ROT80256.1"/>
    <property type="molecule type" value="Genomic_DNA"/>
</dbReference>
<reference evidence="2 3" key="2">
    <citation type="submission" date="2019-01" db="EMBL/GenBank/DDBJ databases">
        <title>The decoding of complex shrimp genome reveals the adaptation for benthos swimmer, frequently molting mechanism and breeding impact on genome.</title>
        <authorList>
            <person name="Sun Y."/>
            <person name="Gao Y."/>
            <person name="Yu Y."/>
        </authorList>
    </citation>
    <scope>NUCLEOTIDE SEQUENCE [LARGE SCALE GENOMIC DNA]</scope>
    <source>
        <tissue evidence="2">Muscle</tissue>
    </source>
</reference>
<evidence type="ECO:0000313" key="2">
    <source>
        <dbReference type="EMBL" id="ROT80256.1"/>
    </source>
</evidence>
<protein>
    <submittedName>
        <fullName evidence="2">Uncharacterized protein</fullName>
    </submittedName>
</protein>
<evidence type="ECO:0000313" key="3">
    <source>
        <dbReference type="Proteomes" id="UP000283509"/>
    </source>
</evidence>
<organism evidence="2 3">
    <name type="scientific">Penaeus vannamei</name>
    <name type="common">Whiteleg shrimp</name>
    <name type="synonym">Litopenaeus vannamei</name>
    <dbReference type="NCBI Taxonomy" id="6689"/>
    <lineage>
        <taxon>Eukaryota</taxon>
        <taxon>Metazoa</taxon>
        <taxon>Ecdysozoa</taxon>
        <taxon>Arthropoda</taxon>
        <taxon>Crustacea</taxon>
        <taxon>Multicrustacea</taxon>
        <taxon>Malacostraca</taxon>
        <taxon>Eumalacostraca</taxon>
        <taxon>Eucarida</taxon>
        <taxon>Decapoda</taxon>
        <taxon>Dendrobranchiata</taxon>
        <taxon>Penaeoidea</taxon>
        <taxon>Penaeidae</taxon>
        <taxon>Penaeus</taxon>
    </lineage>
</organism>
<proteinExistence type="predicted"/>
<feature type="transmembrane region" description="Helical" evidence="1">
    <location>
        <begin position="142"/>
        <end position="167"/>
    </location>
</feature>
<gene>
    <name evidence="2" type="ORF">C7M84_001001</name>
</gene>
<keyword evidence="3" id="KW-1185">Reference proteome</keyword>
<dbReference type="OrthoDB" id="6329155at2759"/>
<dbReference type="AlphaFoldDB" id="A0A3R7MFE5"/>
<name>A0A3R7MFE5_PENVA</name>
<accession>A0A3R7MFE5</accession>
<keyword evidence="1" id="KW-1133">Transmembrane helix</keyword>
<keyword evidence="1" id="KW-0812">Transmembrane</keyword>
<comment type="caution">
    <text evidence="2">The sequence shown here is derived from an EMBL/GenBank/DDBJ whole genome shotgun (WGS) entry which is preliminary data.</text>
</comment>
<reference evidence="2 3" key="1">
    <citation type="submission" date="2018-04" db="EMBL/GenBank/DDBJ databases">
        <authorList>
            <person name="Zhang X."/>
            <person name="Yuan J."/>
            <person name="Li F."/>
            <person name="Xiang J."/>
        </authorList>
    </citation>
    <scope>NUCLEOTIDE SEQUENCE [LARGE SCALE GENOMIC DNA]</scope>
    <source>
        <tissue evidence="2">Muscle</tissue>
    </source>
</reference>